<accession>A0ACC2N0D9</accession>
<gene>
    <name evidence="1" type="ORF">QAD02_006124</name>
</gene>
<dbReference type="EMBL" id="CM056744">
    <property type="protein sequence ID" value="KAJ8664462.1"/>
    <property type="molecule type" value="Genomic_DNA"/>
</dbReference>
<evidence type="ECO:0000313" key="1">
    <source>
        <dbReference type="EMBL" id="KAJ8664462.1"/>
    </source>
</evidence>
<proteinExistence type="predicted"/>
<reference evidence="1" key="1">
    <citation type="submission" date="2023-04" db="EMBL/GenBank/DDBJ databases">
        <title>A chromosome-level genome assembly of the parasitoid wasp Eretmocerus hayati.</title>
        <authorList>
            <person name="Zhong Y."/>
            <person name="Liu S."/>
            <person name="Liu Y."/>
        </authorList>
    </citation>
    <scope>NUCLEOTIDE SEQUENCE</scope>
    <source>
        <strain evidence="1">ZJU_SS_LIU_2023</strain>
    </source>
</reference>
<name>A0ACC2N0D9_9HYME</name>
<keyword evidence="2" id="KW-1185">Reference proteome</keyword>
<comment type="caution">
    <text evidence="1">The sequence shown here is derived from an EMBL/GenBank/DDBJ whole genome shotgun (WGS) entry which is preliminary data.</text>
</comment>
<evidence type="ECO:0000313" key="2">
    <source>
        <dbReference type="Proteomes" id="UP001239111"/>
    </source>
</evidence>
<sequence length="1141" mass="127528">MFNFFLIFSLLTYVCFIHAVDSTSLKNFTEPVHLHDGIVIGEKLKTWELKQPYAAFKSIPYAKPPIGELRFKPPQKVDPWNEPLYATSDESRKCIQVDHRTKKIEGSEDCLYLNVFTPHTTFDESLVLRPVMVWIHGGAYKSGSSDASYYGPDFLVEQNVIIVSFNYRLGPLGFLNLQHENALGNAGLKDQNFALKWVKENIKKFGGDPNKVTIFGQSAGSVSVDLHVLSDMSAGLFKQSIAMSGSPLCLWWGFQTAEDAKTNAYDLAEKLGIDERDKDLLLKQLMLIPASNITNATKFLSSSIPFRPTLENTTIAQDQEKFLTECTLTKYQKGDFSKGPHLMGFTSNEAVSLIPNDRIEALKLIDSYLSPFKFGNASLFDQFLNVNSTKETDKPIQLLSDLLFTLGIDTKQQLLSANNQLYPVYYYLYSFNPGDSAHKSEGHSLDGAAHEDELPNLFYRPFLNLPLDNPRIIQARQRMVRLWANFAKFGNPTPMGDVDELLKVTWPPSGSSGQHLNFGEELSIKADRPISPFVSLLQRLGFGEFYRAHDCPNAASGWKQSFESATSQVAGFLQSYWPISVGSLASEKKEKKYTNTIETDRGKVIGEILETVEDHHKYAAFKGIPYAKPPVGALRFKPPVDVDPWTEPFKATTDNPKLCIQILFTTDQITGSEDCLYLNVFVPLKKPLIHLKPVMVWIHGGAYRSGSSDASLYGPDFLLQEDIIVVSFNYRLGPLGFLNLHHEDAFGNVGLKDQNLALKWVKRNIKKFGGNPNNITIFGQSAGAVSVNLHLLSDMSVGLFQKSIAMSGSPLCLWWGFQTAKDAISSALELAEKLNIKETDKSVILNRLHQIPATDIINATRLLSSSIPFRPTLENTTIAPDQEKFLTECTLTKYKRGNFSKGPHLMGFTSSEMVSFITDSHISMLRGTSYILDLFQFGSWSKGLLDSVLNIDGKADLQRSVQLLSDLIFVLGIDTTQQFLNAKNGGQPVYYYRYSFDPEQSAHKAEGRNLAGAAHEDELPYLFYRPHLKIPLNDLKITPARKRMIMMWTNFAKYGNPTPLGDSDKMLNIVWPPSGRQGKYLDFGEKLALGATRPISVLVQKLENLHLGEFYQAHDCPSDAPGYKWVLESAISKVAGTSGGR</sequence>
<protein>
    <submittedName>
        <fullName evidence="1">Uncharacterized protein</fullName>
    </submittedName>
</protein>
<organism evidence="1 2">
    <name type="scientific">Eretmocerus hayati</name>
    <dbReference type="NCBI Taxonomy" id="131215"/>
    <lineage>
        <taxon>Eukaryota</taxon>
        <taxon>Metazoa</taxon>
        <taxon>Ecdysozoa</taxon>
        <taxon>Arthropoda</taxon>
        <taxon>Hexapoda</taxon>
        <taxon>Insecta</taxon>
        <taxon>Pterygota</taxon>
        <taxon>Neoptera</taxon>
        <taxon>Endopterygota</taxon>
        <taxon>Hymenoptera</taxon>
        <taxon>Apocrita</taxon>
        <taxon>Proctotrupomorpha</taxon>
        <taxon>Chalcidoidea</taxon>
        <taxon>Aphelinidae</taxon>
        <taxon>Aphelininae</taxon>
        <taxon>Eretmocerus</taxon>
    </lineage>
</organism>
<dbReference type="Proteomes" id="UP001239111">
    <property type="component" value="Chromosome 4"/>
</dbReference>